<accession>A0A6P0UKN5</accession>
<dbReference type="AlphaFoldDB" id="A0A6P0UKN5"/>
<dbReference type="Proteomes" id="UP000468581">
    <property type="component" value="Unassembled WGS sequence"/>
</dbReference>
<feature type="domain" description="DinB-like" evidence="1">
    <location>
        <begin position="32"/>
        <end position="166"/>
    </location>
</feature>
<protein>
    <submittedName>
        <fullName evidence="2">DUF664 domain-containing protein</fullName>
    </submittedName>
</protein>
<dbReference type="EMBL" id="JAABOO010000002">
    <property type="protein sequence ID" value="NER13784.1"/>
    <property type="molecule type" value="Genomic_DNA"/>
</dbReference>
<dbReference type="Pfam" id="PF12867">
    <property type="entry name" value="DinB_2"/>
    <property type="match status" value="1"/>
</dbReference>
<dbReference type="SUPFAM" id="SSF109854">
    <property type="entry name" value="DinB/YfiT-like putative metalloenzymes"/>
    <property type="match status" value="1"/>
</dbReference>
<gene>
    <name evidence="2" type="ORF">GWK08_10060</name>
</gene>
<dbReference type="InterPro" id="IPR024775">
    <property type="entry name" value="DinB-like"/>
</dbReference>
<dbReference type="InterPro" id="IPR034660">
    <property type="entry name" value="DinB/YfiT-like"/>
</dbReference>
<sequence>MKRTELKADEYHPYYSPYMEILGDAELMEALSSSATELEELIIDLPREKMSYSYAEGKWTVAEILLHLIDAERVFQYRALRFARKDMTDLPGFEQDDYVKYSNAEKRTKKDILEEFKAVRSSSLNLFGSFSEDTLLQKGTANQSYMSVRALGFVLSGHVRHHMKIIRERYLD</sequence>
<comment type="caution">
    <text evidence="2">The sequence shown here is derived from an EMBL/GenBank/DDBJ whole genome shotgun (WGS) entry which is preliminary data.</text>
</comment>
<reference evidence="2 3" key="1">
    <citation type="submission" date="2020-01" db="EMBL/GenBank/DDBJ databases">
        <title>Leptobacterium flavescens.</title>
        <authorList>
            <person name="Wang G."/>
        </authorList>
    </citation>
    <scope>NUCLEOTIDE SEQUENCE [LARGE SCALE GENOMIC DNA]</scope>
    <source>
        <strain evidence="2 3">KCTC 22160</strain>
    </source>
</reference>
<organism evidence="2 3">
    <name type="scientific">Leptobacterium flavescens</name>
    <dbReference type="NCBI Taxonomy" id="472055"/>
    <lineage>
        <taxon>Bacteria</taxon>
        <taxon>Pseudomonadati</taxon>
        <taxon>Bacteroidota</taxon>
        <taxon>Flavobacteriia</taxon>
        <taxon>Flavobacteriales</taxon>
        <taxon>Flavobacteriaceae</taxon>
        <taxon>Leptobacterium</taxon>
    </lineage>
</organism>
<evidence type="ECO:0000313" key="3">
    <source>
        <dbReference type="Proteomes" id="UP000468581"/>
    </source>
</evidence>
<evidence type="ECO:0000313" key="2">
    <source>
        <dbReference type="EMBL" id="NER13784.1"/>
    </source>
</evidence>
<name>A0A6P0UKN5_9FLAO</name>
<keyword evidence="3" id="KW-1185">Reference proteome</keyword>
<dbReference type="Gene3D" id="1.20.120.450">
    <property type="entry name" value="dinb family like domain"/>
    <property type="match status" value="1"/>
</dbReference>
<proteinExistence type="predicted"/>
<dbReference type="RefSeq" id="WP_163606930.1">
    <property type="nucleotide sequence ID" value="NZ_JAABOO010000002.1"/>
</dbReference>
<evidence type="ECO:0000259" key="1">
    <source>
        <dbReference type="Pfam" id="PF12867"/>
    </source>
</evidence>